<gene>
    <name evidence="1" type="ORF">SAMN05216529_13114</name>
</gene>
<protein>
    <submittedName>
        <fullName evidence="1">Uncharacterized protein</fullName>
    </submittedName>
</protein>
<accession>A0A315ZKH3</accession>
<sequence length="107" mass="12838">MDFKEMSEHMTERELYIVLKIIYPYAKPVHFIRVHGLNFITVYFHDSTKIELSQVDFLPDDIYIYDAQEDEILDGKPLKNGTILHKYRQFMIAKGYSEIWLDNPYVM</sequence>
<dbReference type="EMBL" id="UHJJ01000031">
    <property type="protein sequence ID" value="SUQ16428.1"/>
    <property type="molecule type" value="Genomic_DNA"/>
</dbReference>
<keyword evidence="2" id="KW-1185">Reference proteome</keyword>
<proteinExistence type="predicted"/>
<organism evidence="1 2">
    <name type="scientific">Faecalicatena contorta</name>
    <dbReference type="NCBI Taxonomy" id="39482"/>
    <lineage>
        <taxon>Bacteria</taxon>
        <taxon>Bacillati</taxon>
        <taxon>Bacillota</taxon>
        <taxon>Clostridia</taxon>
        <taxon>Lachnospirales</taxon>
        <taxon>Lachnospiraceae</taxon>
        <taxon>Faecalicatena</taxon>
    </lineage>
</organism>
<evidence type="ECO:0000313" key="1">
    <source>
        <dbReference type="EMBL" id="SUQ16428.1"/>
    </source>
</evidence>
<dbReference type="AlphaFoldDB" id="A0A315ZKH3"/>
<dbReference type="Proteomes" id="UP000254051">
    <property type="component" value="Unassembled WGS sequence"/>
</dbReference>
<evidence type="ECO:0000313" key="2">
    <source>
        <dbReference type="Proteomes" id="UP000254051"/>
    </source>
</evidence>
<dbReference type="OrthoDB" id="2087967at2"/>
<reference evidence="2" key="1">
    <citation type="submission" date="2017-07" db="EMBL/GenBank/DDBJ databases">
        <authorList>
            <person name="Varghese N."/>
            <person name="Submissions S."/>
        </authorList>
    </citation>
    <scope>NUCLEOTIDE SEQUENCE [LARGE SCALE GENOMIC DNA]</scope>
    <source>
        <strain evidence="2">NLAE-zl-C134</strain>
    </source>
</reference>
<dbReference type="RefSeq" id="WP_109714812.1">
    <property type="nucleotide sequence ID" value="NZ_QGDS01000031.1"/>
</dbReference>
<name>A0A315ZKH3_9FIRM</name>